<feature type="region of interest" description="Disordered" evidence="1">
    <location>
        <begin position="59"/>
        <end position="114"/>
    </location>
</feature>
<dbReference type="Proteomes" id="UP001597261">
    <property type="component" value="Unassembled WGS sequence"/>
</dbReference>
<name>A0ABW4INV7_9ACTN</name>
<feature type="compositionally biased region" description="Basic and acidic residues" evidence="1">
    <location>
        <begin position="68"/>
        <end position="88"/>
    </location>
</feature>
<organism evidence="2 3">
    <name type="scientific">Streptomyces caeni</name>
    <dbReference type="NCBI Taxonomy" id="2307231"/>
    <lineage>
        <taxon>Bacteria</taxon>
        <taxon>Bacillati</taxon>
        <taxon>Actinomycetota</taxon>
        <taxon>Actinomycetes</taxon>
        <taxon>Kitasatosporales</taxon>
        <taxon>Streptomycetaceae</taxon>
        <taxon>Streptomyces</taxon>
    </lineage>
</organism>
<proteinExistence type="predicted"/>
<accession>A0ABW4INV7</accession>
<evidence type="ECO:0000313" key="2">
    <source>
        <dbReference type="EMBL" id="MFD1658407.1"/>
    </source>
</evidence>
<dbReference type="RefSeq" id="WP_381080489.1">
    <property type="nucleotide sequence ID" value="NZ_JBHUDX010000022.1"/>
</dbReference>
<comment type="caution">
    <text evidence="2">The sequence shown here is derived from an EMBL/GenBank/DDBJ whole genome shotgun (WGS) entry which is preliminary data.</text>
</comment>
<keyword evidence="3" id="KW-1185">Reference proteome</keyword>
<evidence type="ECO:0000313" key="3">
    <source>
        <dbReference type="Proteomes" id="UP001597261"/>
    </source>
</evidence>
<evidence type="ECO:0008006" key="4">
    <source>
        <dbReference type="Google" id="ProtNLM"/>
    </source>
</evidence>
<sequence length="141" mass="14052">MTGARMGARNPGRPGRTGLLLGLVVLITAHLAGAVHSSSFTGLPMTAVVAGCSGAGGDTDHGLTSVPGHDHKADGHIDHAADRPRDAVHGAVAGSGDEPPAAPSPTAGPGEAYAARARPPDTLLPVPHGSGTFALHCVWRQ</sequence>
<protein>
    <recommendedName>
        <fullName evidence="4">Secreted protein</fullName>
    </recommendedName>
</protein>
<gene>
    <name evidence="2" type="ORF">ACFSL4_09330</name>
</gene>
<reference evidence="3" key="1">
    <citation type="journal article" date="2019" name="Int. J. Syst. Evol. Microbiol.">
        <title>The Global Catalogue of Microorganisms (GCM) 10K type strain sequencing project: providing services to taxonomists for standard genome sequencing and annotation.</title>
        <authorList>
            <consortium name="The Broad Institute Genomics Platform"/>
            <consortium name="The Broad Institute Genome Sequencing Center for Infectious Disease"/>
            <person name="Wu L."/>
            <person name="Ma J."/>
        </authorList>
    </citation>
    <scope>NUCLEOTIDE SEQUENCE [LARGE SCALE GENOMIC DNA]</scope>
    <source>
        <strain evidence="3">CGMCC 1.12470</strain>
    </source>
</reference>
<dbReference type="EMBL" id="JBHUDX010000022">
    <property type="protein sequence ID" value="MFD1658407.1"/>
    <property type="molecule type" value="Genomic_DNA"/>
</dbReference>
<evidence type="ECO:0000256" key="1">
    <source>
        <dbReference type="SAM" id="MobiDB-lite"/>
    </source>
</evidence>